<reference evidence="2" key="1">
    <citation type="journal article" date="2019" name="bioRxiv">
        <title>The Genome of the Zebra Mussel, Dreissena polymorpha: A Resource for Invasive Species Research.</title>
        <authorList>
            <person name="McCartney M.A."/>
            <person name="Auch B."/>
            <person name="Kono T."/>
            <person name="Mallez S."/>
            <person name="Zhang Y."/>
            <person name="Obille A."/>
            <person name="Becker A."/>
            <person name="Abrahante J.E."/>
            <person name="Garbe J."/>
            <person name="Badalamenti J.P."/>
            <person name="Herman A."/>
            <person name="Mangelson H."/>
            <person name="Liachko I."/>
            <person name="Sullivan S."/>
            <person name="Sone E.D."/>
            <person name="Koren S."/>
            <person name="Silverstein K.A.T."/>
            <person name="Beckman K.B."/>
            <person name="Gohl D.M."/>
        </authorList>
    </citation>
    <scope>NUCLEOTIDE SEQUENCE</scope>
    <source>
        <strain evidence="2">Duluth1</strain>
        <tissue evidence="2">Whole animal</tissue>
    </source>
</reference>
<evidence type="ECO:0000313" key="2">
    <source>
        <dbReference type="EMBL" id="KAH3799769.1"/>
    </source>
</evidence>
<organism evidence="2 3">
    <name type="scientific">Dreissena polymorpha</name>
    <name type="common">Zebra mussel</name>
    <name type="synonym">Mytilus polymorpha</name>
    <dbReference type="NCBI Taxonomy" id="45954"/>
    <lineage>
        <taxon>Eukaryota</taxon>
        <taxon>Metazoa</taxon>
        <taxon>Spiralia</taxon>
        <taxon>Lophotrochozoa</taxon>
        <taxon>Mollusca</taxon>
        <taxon>Bivalvia</taxon>
        <taxon>Autobranchia</taxon>
        <taxon>Heteroconchia</taxon>
        <taxon>Euheterodonta</taxon>
        <taxon>Imparidentia</taxon>
        <taxon>Neoheterodontei</taxon>
        <taxon>Myida</taxon>
        <taxon>Dreissenoidea</taxon>
        <taxon>Dreissenidae</taxon>
        <taxon>Dreissena</taxon>
    </lineage>
</organism>
<dbReference type="AlphaFoldDB" id="A0A9D4FLG6"/>
<proteinExistence type="predicted"/>
<keyword evidence="3" id="KW-1185">Reference proteome</keyword>
<evidence type="ECO:0000256" key="1">
    <source>
        <dbReference type="SAM" id="MobiDB-lite"/>
    </source>
</evidence>
<comment type="caution">
    <text evidence="2">The sequence shown here is derived from an EMBL/GenBank/DDBJ whole genome shotgun (WGS) entry which is preliminary data.</text>
</comment>
<gene>
    <name evidence="2" type="ORF">DPMN_153384</name>
</gene>
<name>A0A9D4FLG6_DREPO</name>
<dbReference type="Proteomes" id="UP000828390">
    <property type="component" value="Unassembled WGS sequence"/>
</dbReference>
<dbReference type="EMBL" id="JAIWYP010000007">
    <property type="protein sequence ID" value="KAH3799769.1"/>
    <property type="molecule type" value="Genomic_DNA"/>
</dbReference>
<evidence type="ECO:0000313" key="3">
    <source>
        <dbReference type="Proteomes" id="UP000828390"/>
    </source>
</evidence>
<feature type="region of interest" description="Disordered" evidence="1">
    <location>
        <begin position="1"/>
        <end position="21"/>
    </location>
</feature>
<reference evidence="2" key="2">
    <citation type="submission" date="2020-11" db="EMBL/GenBank/DDBJ databases">
        <authorList>
            <person name="McCartney M.A."/>
            <person name="Auch B."/>
            <person name="Kono T."/>
            <person name="Mallez S."/>
            <person name="Becker A."/>
            <person name="Gohl D.M."/>
            <person name="Silverstein K.A.T."/>
            <person name="Koren S."/>
            <person name="Bechman K.B."/>
            <person name="Herman A."/>
            <person name="Abrahante J.E."/>
            <person name="Garbe J."/>
        </authorList>
    </citation>
    <scope>NUCLEOTIDE SEQUENCE</scope>
    <source>
        <strain evidence="2">Duluth1</strain>
        <tissue evidence="2">Whole animal</tissue>
    </source>
</reference>
<accession>A0A9D4FLG6</accession>
<protein>
    <submittedName>
        <fullName evidence="2">Uncharacterized protein</fullName>
    </submittedName>
</protein>
<sequence>MVRYSKQSSAKRRTEAGTSSSTSYFLQFIADYCRKAYYRKIWTLSSPFPGNIQYLVSMEEILRSLPE</sequence>